<name>A0ABU5CCD5_9BACI</name>
<sequence>MHVIADGRLCEEKMKLLRQGYTAYVESPTLVQRLSKEIRKENLQVQIDYTQGGCYFIPVQDAISS</sequence>
<gene>
    <name evidence="1" type="ORF">RWE15_25135</name>
</gene>
<reference evidence="1 2" key="1">
    <citation type="submission" date="2023-10" db="EMBL/GenBank/DDBJ databases">
        <title>Virgibacillus halophilus 5B73C genome.</title>
        <authorList>
            <person name="Miliotis G."/>
            <person name="Sengupta P."/>
            <person name="Hameed A."/>
            <person name="Chuvochina M."/>
            <person name="Mcdonagh F."/>
            <person name="Simpson A.C."/>
            <person name="Singh N.K."/>
            <person name="Rekha P.D."/>
            <person name="Raman K."/>
            <person name="Hugenholtz P."/>
            <person name="Venkateswaran K."/>
        </authorList>
    </citation>
    <scope>NUCLEOTIDE SEQUENCE [LARGE SCALE GENOMIC DNA]</scope>
    <source>
        <strain evidence="1 2">5B73C</strain>
    </source>
</reference>
<dbReference type="Pfam" id="PF26326">
    <property type="entry name" value="YtzJ"/>
    <property type="match status" value="1"/>
</dbReference>
<dbReference type="RefSeq" id="WP_390357181.1">
    <property type="nucleotide sequence ID" value="NZ_JBHUIZ010000014.1"/>
</dbReference>
<dbReference type="Proteomes" id="UP001281447">
    <property type="component" value="Unassembled WGS sequence"/>
</dbReference>
<evidence type="ECO:0000313" key="1">
    <source>
        <dbReference type="EMBL" id="MDY0396968.1"/>
    </source>
</evidence>
<organism evidence="1 2">
    <name type="scientific">Tigheibacillus halophilus</name>
    <dbReference type="NCBI Taxonomy" id="361280"/>
    <lineage>
        <taxon>Bacteria</taxon>
        <taxon>Bacillati</taxon>
        <taxon>Bacillota</taxon>
        <taxon>Bacilli</taxon>
        <taxon>Bacillales</taxon>
        <taxon>Bacillaceae</taxon>
        <taxon>Tigheibacillus</taxon>
    </lineage>
</organism>
<protein>
    <submittedName>
        <fullName evidence="1">Uncharacterized protein</fullName>
    </submittedName>
</protein>
<keyword evidence="2" id="KW-1185">Reference proteome</keyword>
<comment type="caution">
    <text evidence="1">The sequence shown here is derived from an EMBL/GenBank/DDBJ whole genome shotgun (WGS) entry which is preliminary data.</text>
</comment>
<evidence type="ECO:0000313" key="2">
    <source>
        <dbReference type="Proteomes" id="UP001281447"/>
    </source>
</evidence>
<accession>A0ABU5CCD5</accession>
<dbReference type="InterPro" id="IPR058867">
    <property type="entry name" value="YtzJ"/>
</dbReference>
<dbReference type="EMBL" id="JAWDIP010000004">
    <property type="protein sequence ID" value="MDY0396968.1"/>
    <property type="molecule type" value="Genomic_DNA"/>
</dbReference>
<proteinExistence type="predicted"/>